<dbReference type="GO" id="GO:0008652">
    <property type="term" value="P:amino acid biosynthetic process"/>
    <property type="evidence" value="ECO:0007669"/>
    <property type="project" value="UniProtKB-KW"/>
</dbReference>
<dbReference type="NCBIfam" id="TIGR00507">
    <property type="entry name" value="aroE"/>
    <property type="match status" value="1"/>
</dbReference>
<feature type="active site" description="Proton acceptor" evidence="8">
    <location>
        <position position="68"/>
    </location>
</feature>
<feature type="binding site" evidence="8">
    <location>
        <begin position="17"/>
        <end position="19"/>
    </location>
    <ligand>
        <name>shikimate</name>
        <dbReference type="ChEBI" id="CHEBI:36208"/>
    </ligand>
</feature>
<comment type="pathway">
    <text evidence="1 8">Metabolic intermediate biosynthesis; chorismate biosynthesis; chorismate from D-erythrose 4-phosphate and phosphoenolpyruvate: step 4/7.</text>
</comment>
<keyword evidence="4 8" id="KW-0521">NADP</keyword>
<feature type="binding site" evidence="8">
    <location>
        <position position="242"/>
    </location>
    <ligand>
        <name>shikimate</name>
        <dbReference type="ChEBI" id="CHEBI:36208"/>
    </ligand>
</feature>
<comment type="function">
    <text evidence="8">Involved in the biosynthesis of the chorismate, which leads to the biosynthesis of aromatic amino acids. Catalyzes the reversible NADPH linked reduction of 3-dehydroshikimate (DHSA) to yield shikimate (SA).</text>
</comment>
<dbReference type="AlphaFoldDB" id="A0A9D1PXJ8"/>
<organism evidence="12 13">
    <name type="scientific">Candidatus Desulfovibrio intestinipullorum</name>
    <dbReference type="NCBI Taxonomy" id="2838536"/>
    <lineage>
        <taxon>Bacteria</taxon>
        <taxon>Pseudomonadati</taxon>
        <taxon>Thermodesulfobacteriota</taxon>
        <taxon>Desulfovibrionia</taxon>
        <taxon>Desulfovibrionales</taxon>
        <taxon>Desulfovibrionaceae</taxon>
        <taxon>Desulfovibrio</taxon>
    </lineage>
</organism>
<name>A0A9D1PXJ8_9BACT</name>
<proteinExistence type="inferred from homology"/>
<evidence type="ECO:0000313" key="13">
    <source>
        <dbReference type="Proteomes" id="UP000886752"/>
    </source>
</evidence>
<dbReference type="Proteomes" id="UP000886752">
    <property type="component" value="Unassembled WGS sequence"/>
</dbReference>
<feature type="binding site" evidence="8">
    <location>
        <begin position="124"/>
        <end position="128"/>
    </location>
    <ligand>
        <name>NADP(+)</name>
        <dbReference type="ChEBI" id="CHEBI:58349"/>
    </ligand>
</feature>
<feature type="binding site" evidence="8">
    <location>
        <position position="235"/>
    </location>
    <ligand>
        <name>NADP(+)</name>
        <dbReference type="ChEBI" id="CHEBI:58349"/>
    </ligand>
</feature>
<dbReference type="EMBL" id="DXHV01000063">
    <property type="protein sequence ID" value="HIW00896.1"/>
    <property type="molecule type" value="Genomic_DNA"/>
</dbReference>
<reference evidence="12" key="1">
    <citation type="journal article" date="2021" name="PeerJ">
        <title>Extensive microbial diversity within the chicken gut microbiome revealed by metagenomics and culture.</title>
        <authorList>
            <person name="Gilroy R."/>
            <person name="Ravi A."/>
            <person name="Getino M."/>
            <person name="Pursley I."/>
            <person name="Horton D.L."/>
            <person name="Alikhan N.F."/>
            <person name="Baker D."/>
            <person name="Gharbi K."/>
            <person name="Hall N."/>
            <person name="Watson M."/>
            <person name="Adriaenssens E.M."/>
            <person name="Foster-Nyarko E."/>
            <person name="Jarju S."/>
            <person name="Secka A."/>
            <person name="Antonio M."/>
            <person name="Oren A."/>
            <person name="Chaudhuri R.R."/>
            <person name="La Ragione R."/>
            <person name="Hildebrand F."/>
            <person name="Pallen M.J."/>
        </authorList>
    </citation>
    <scope>NUCLEOTIDE SEQUENCE</scope>
    <source>
        <strain evidence="12">ChiHecec2B26-446</strain>
    </source>
</reference>
<dbReference type="Pfam" id="PF18317">
    <property type="entry name" value="SDH_C"/>
    <property type="match status" value="1"/>
</dbReference>
<dbReference type="Gene3D" id="3.40.50.720">
    <property type="entry name" value="NAD(P)-binding Rossmann-like Domain"/>
    <property type="match status" value="1"/>
</dbReference>
<keyword evidence="6 8" id="KW-0057">Aromatic amino acid biosynthesis</keyword>
<comment type="caution">
    <text evidence="8">Lacks conserved residue(s) required for the propagation of feature annotation.</text>
</comment>
<evidence type="ECO:0000256" key="5">
    <source>
        <dbReference type="ARBA" id="ARBA00023002"/>
    </source>
</evidence>
<dbReference type="GO" id="GO:0050661">
    <property type="term" value="F:NADP binding"/>
    <property type="evidence" value="ECO:0007669"/>
    <property type="project" value="InterPro"/>
</dbReference>
<feature type="binding site" evidence="8">
    <location>
        <position position="214"/>
    </location>
    <ligand>
        <name>shikimate</name>
        <dbReference type="ChEBI" id="CHEBI:36208"/>
    </ligand>
</feature>
<protein>
    <recommendedName>
        <fullName evidence="2 8">Shikimate dehydrogenase (NADP(+))</fullName>
        <shortName evidence="8">SDH</shortName>
        <ecNumber evidence="2 8">1.1.1.25</ecNumber>
    </recommendedName>
</protein>
<dbReference type="PANTHER" id="PTHR21089:SF1">
    <property type="entry name" value="BIFUNCTIONAL 3-DEHYDROQUINATE DEHYDRATASE_SHIKIMATE DEHYDROGENASE, CHLOROPLASTIC"/>
    <property type="match status" value="1"/>
</dbReference>
<comment type="caution">
    <text evidence="12">The sequence shown here is derived from an EMBL/GenBank/DDBJ whole genome shotgun (WGS) entry which is preliminary data.</text>
</comment>
<comment type="subunit">
    <text evidence="8">Homodimer.</text>
</comment>
<evidence type="ECO:0000259" key="9">
    <source>
        <dbReference type="Pfam" id="PF01488"/>
    </source>
</evidence>
<feature type="binding site" evidence="8">
    <location>
        <position position="64"/>
    </location>
    <ligand>
        <name>shikimate</name>
        <dbReference type="ChEBI" id="CHEBI:36208"/>
    </ligand>
</feature>
<dbReference type="InterPro" id="IPR022893">
    <property type="entry name" value="Shikimate_DH_fam"/>
</dbReference>
<keyword evidence="3 8" id="KW-0028">Amino-acid biosynthesis</keyword>
<feature type="domain" description="Shikimate dehydrogenase substrate binding N-terminal" evidence="10">
    <location>
        <begin position="9"/>
        <end position="91"/>
    </location>
</feature>
<accession>A0A9D1PXJ8</accession>
<feature type="binding site" evidence="8">
    <location>
        <position position="104"/>
    </location>
    <ligand>
        <name>shikimate</name>
        <dbReference type="ChEBI" id="CHEBI:36208"/>
    </ligand>
</feature>
<dbReference type="Pfam" id="PF01488">
    <property type="entry name" value="Shikimate_DH"/>
    <property type="match status" value="1"/>
</dbReference>
<evidence type="ECO:0000256" key="8">
    <source>
        <dbReference type="HAMAP-Rule" id="MF_00222"/>
    </source>
</evidence>
<gene>
    <name evidence="8 12" type="primary">aroE</name>
    <name evidence="12" type="ORF">H9894_06870</name>
</gene>
<evidence type="ECO:0000313" key="12">
    <source>
        <dbReference type="EMBL" id="HIW00896.1"/>
    </source>
</evidence>
<feature type="domain" description="SDH C-terminal" evidence="11">
    <location>
        <begin position="235"/>
        <end position="265"/>
    </location>
</feature>
<dbReference type="EC" id="1.1.1.25" evidence="2 8"/>
<evidence type="ECO:0000259" key="11">
    <source>
        <dbReference type="Pfam" id="PF18317"/>
    </source>
</evidence>
<dbReference type="HAMAP" id="MF_00222">
    <property type="entry name" value="Shikimate_DH_AroE"/>
    <property type="match status" value="1"/>
</dbReference>
<keyword evidence="5 8" id="KW-0560">Oxidoreductase</keyword>
<dbReference type="InterPro" id="IPR041121">
    <property type="entry name" value="SDH_C"/>
</dbReference>
<comment type="similarity">
    <text evidence="8">Belongs to the shikimate dehydrogenase family.</text>
</comment>
<dbReference type="InterPro" id="IPR013708">
    <property type="entry name" value="Shikimate_DH-bd_N"/>
</dbReference>
<feature type="binding site" evidence="8">
    <location>
        <position position="89"/>
    </location>
    <ligand>
        <name>shikimate</name>
        <dbReference type="ChEBI" id="CHEBI:36208"/>
    </ligand>
</feature>
<dbReference type="SUPFAM" id="SSF51735">
    <property type="entry name" value="NAD(P)-binding Rossmann-fold domains"/>
    <property type="match status" value="1"/>
</dbReference>
<dbReference type="GO" id="GO:0019632">
    <property type="term" value="P:shikimate metabolic process"/>
    <property type="evidence" value="ECO:0007669"/>
    <property type="project" value="InterPro"/>
</dbReference>
<dbReference type="GO" id="GO:0009073">
    <property type="term" value="P:aromatic amino acid family biosynthetic process"/>
    <property type="evidence" value="ECO:0007669"/>
    <property type="project" value="UniProtKB-KW"/>
</dbReference>
<dbReference type="InterPro" id="IPR046346">
    <property type="entry name" value="Aminoacid_DH-like_N_sf"/>
</dbReference>
<evidence type="ECO:0000256" key="2">
    <source>
        <dbReference type="ARBA" id="ARBA00012962"/>
    </source>
</evidence>
<evidence type="ECO:0000256" key="4">
    <source>
        <dbReference type="ARBA" id="ARBA00022857"/>
    </source>
</evidence>
<evidence type="ECO:0000259" key="10">
    <source>
        <dbReference type="Pfam" id="PF08501"/>
    </source>
</evidence>
<evidence type="ECO:0000256" key="6">
    <source>
        <dbReference type="ARBA" id="ARBA00023141"/>
    </source>
</evidence>
<dbReference type="CDD" id="cd01065">
    <property type="entry name" value="NAD_bind_Shikimate_DH"/>
    <property type="match status" value="1"/>
</dbReference>
<dbReference type="SUPFAM" id="SSF53223">
    <property type="entry name" value="Aminoacid dehydrogenase-like, N-terminal domain"/>
    <property type="match status" value="1"/>
</dbReference>
<dbReference type="InterPro" id="IPR006151">
    <property type="entry name" value="Shikm_DH/Glu-tRNA_Rdtase"/>
</dbReference>
<sequence length="272" mass="29529">MSGTKLYCVIGQPLGHSLSPLIHNQAFAETGTEGVYLAFPQTEEHLAAFFEAMRILPISGCNITLPFKVRSMDYVDRVSERARRVGAINTVYWQDGALVGENTDVTGFMAPLLGRKFRQALVLGAGGVSRAALAALQELGLERICLANRSHDRALELAAEFGTDCVPWEQRGEVNCDLVVNATSLGMKGAREDDTPYEAGFFTGRTGLAYDIVYTPEQTRFLREAAAAGWQTQSGVAMFVEQARAAFALWTGVPMPAESAYAAVRRALAERG</sequence>
<comment type="catalytic activity">
    <reaction evidence="7 8">
        <text>shikimate + NADP(+) = 3-dehydroshikimate + NADPH + H(+)</text>
        <dbReference type="Rhea" id="RHEA:17737"/>
        <dbReference type="ChEBI" id="CHEBI:15378"/>
        <dbReference type="ChEBI" id="CHEBI:16630"/>
        <dbReference type="ChEBI" id="CHEBI:36208"/>
        <dbReference type="ChEBI" id="CHEBI:57783"/>
        <dbReference type="ChEBI" id="CHEBI:58349"/>
        <dbReference type="EC" id="1.1.1.25"/>
    </reaction>
</comment>
<dbReference type="InterPro" id="IPR036291">
    <property type="entry name" value="NAD(P)-bd_dom_sf"/>
</dbReference>
<dbReference type="Gene3D" id="3.40.50.10860">
    <property type="entry name" value="Leucine Dehydrogenase, chain A, domain 1"/>
    <property type="match status" value="1"/>
</dbReference>
<reference evidence="12" key="2">
    <citation type="submission" date="2021-04" db="EMBL/GenBank/DDBJ databases">
        <authorList>
            <person name="Gilroy R."/>
        </authorList>
    </citation>
    <scope>NUCLEOTIDE SEQUENCE</scope>
    <source>
        <strain evidence="12">ChiHecec2B26-446</strain>
    </source>
</reference>
<dbReference type="GO" id="GO:0009423">
    <property type="term" value="P:chorismate biosynthetic process"/>
    <property type="evidence" value="ECO:0007669"/>
    <property type="project" value="UniProtKB-UniRule"/>
</dbReference>
<dbReference type="GO" id="GO:0004764">
    <property type="term" value="F:shikimate 3-dehydrogenase (NADP+) activity"/>
    <property type="evidence" value="ECO:0007669"/>
    <property type="project" value="UniProtKB-UniRule"/>
</dbReference>
<evidence type="ECO:0000256" key="7">
    <source>
        <dbReference type="ARBA" id="ARBA00049442"/>
    </source>
</evidence>
<feature type="binding site" evidence="8">
    <location>
        <position position="80"/>
    </location>
    <ligand>
        <name>NADP(+)</name>
        <dbReference type="ChEBI" id="CHEBI:58349"/>
    </ligand>
</feature>
<evidence type="ECO:0000256" key="3">
    <source>
        <dbReference type="ARBA" id="ARBA00022605"/>
    </source>
</evidence>
<dbReference type="Pfam" id="PF08501">
    <property type="entry name" value="Shikimate_dh_N"/>
    <property type="match status" value="1"/>
</dbReference>
<feature type="domain" description="Quinate/shikimate 5-dehydrogenase/glutamyl-tRNA reductase" evidence="9">
    <location>
        <begin position="118"/>
        <end position="183"/>
    </location>
</feature>
<dbReference type="GO" id="GO:0005829">
    <property type="term" value="C:cytosol"/>
    <property type="evidence" value="ECO:0007669"/>
    <property type="project" value="TreeGrafter"/>
</dbReference>
<feature type="binding site" evidence="8">
    <location>
        <position position="212"/>
    </location>
    <ligand>
        <name>NADP(+)</name>
        <dbReference type="ChEBI" id="CHEBI:58349"/>
    </ligand>
</feature>
<evidence type="ECO:0000256" key="1">
    <source>
        <dbReference type="ARBA" id="ARBA00004871"/>
    </source>
</evidence>
<dbReference type="PANTHER" id="PTHR21089">
    <property type="entry name" value="SHIKIMATE DEHYDROGENASE"/>
    <property type="match status" value="1"/>
</dbReference>
<dbReference type="InterPro" id="IPR011342">
    <property type="entry name" value="Shikimate_DH"/>
</dbReference>